<dbReference type="AlphaFoldDB" id="C6SXK3"/>
<proteinExistence type="evidence at transcript level"/>
<organism evidence="1">
    <name type="scientific">Glycine max</name>
    <name type="common">Soybean</name>
    <name type="synonym">Glycine hispida</name>
    <dbReference type="NCBI Taxonomy" id="3847"/>
    <lineage>
        <taxon>Eukaryota</taxon>
        <taxon>Viridiplantae</taxon>
        <taxon>Streptophyta</taxon>
        <taxon>Embryophyta</taxon>
        <taxon>Tracheophyta</taxon>
        <taxon>Spermatophyta</taxon>
        <taxon>Magnoliopsida</taxon>
        <taxon>eudicotyledons</taxon>
        <taxon>Gunneridae</taxon>
        <taxon>Pentapetalae</taxon>
        <taxon>rosids</taxon>
        <taxon>fabids</taxon>
        <taxon>Fabales</taxon>
        <taxon>Fabaceae</taxon>
        <taxon>Papilionoideae</taxon>
        <taxon>50 kb inversion clade</taxon>
        <taxon>NPAAA clade</taxon>
        <taxon>indigoferoid/millettioid clade</taxon>
        <taxon>Phaseoleae</taxon>
        <taxon>Glycine</taxon>
        <taxon>Glycine subgen. Soja</taxon>
    </lineage>
</organism>
<evidence type="ECO:0000313" key="1">
    <source>
        <dbReference type="EMBL" id="ACU13976.1"/>
    </source>
</evidence>
<accession>C6SXK3</accession>
<protein>
    <submittedName>
        <fullName evidence="1">Uncharacterized protein</fullName>
    </submittedName>
</protein>
<reference evidence="1" key="1">
    <citation type="submission" date="2009-08" db="EMBL/GenBank/DDBJ databases">
        <authorList>
            <person name="Cheung F."/>
            <person name="Xiao Y."/>
            <person name="Chan A."/>
            <person name="Moskal W."/>
            <person name="Town C.D."/>
        </authorList>
    </citation>
    <scope>NUCLEOTIDE SEQUENCE</scope>
</reference>
<sequence length="177" mass="20832">MISHQLQLFYFFIQSHLLRYILPSISLTIEHRKSHNFSNNKDKHKRPTTICFCLTRDLNVLHISLLNLFLGNSDSENPIFHRSLHFIHFCILRQSEPPHELAAATLHAMPRVIPIFLLNVPLSAYLKNLIIFNLNLHFLLLQPWNISLEYVCFWGLLPIHTSAHECRIFPRKFRKGS</sequence>
<name>C6SXK3_SOYBN</name>
<dbReference type="EMBL" id="BT089898">
    <property type="protein sequence ID" value="ACU13976.1"/>
    <property type="molecule type" value="mRNA"/>
</dbReference>